<keyword evidence="2" id="KW-0472">Membrane</keyword>
<organism evidence="3 4">
    <name type="scientific">Dictyobacter halimunensis</name>
    <dbReference type="NCBI Taxonomy" id="3026934"/>
    <lineage>
        <taxon>Bacteria</taxon>
        <taxon>Bacillati</taxon>
        <taxon>Chloroflexota</taxon>
        <taxon>Ktedonobacteria</taxon>
        <taxon>Ktedonobacterales</taxon>
        <taxon>Dictyobacteraceae</taxon>
        <taxon>Dictyobacter</taxon>
    </lineage>
</organism>
<feature type="region of interest" description="Disordered" evidence="1">
    <location>
        <begin position="1"/>
        <end position="115"/>
    </location>
</feature>
<accession>A0ABQ6FW03</accession>
<evidence type="ECO:0000313" key="4">
    <source>
        <dbReference type="Proteomes" id="UP001344906"/>
    </source>
</evidence>
<feature type="compositionally biased region" description="Polar residues" evidence="1">
    <location>
        <begin position="15"/>
        <end position="35"/>
    </location>
</feature>
<comment type="caution">
    <text evidence="3">The sequence shown here is derived from an EMBL/GenBank/DDBJ whole genome shotgun (WGS) entry which is preliminary data.</text>
</comment>
<keyword evidence="2" id="KW-0812">Transmembrane</keyword>
<dbReference type="EMBL" id="BSRI01000002">
    <property type="protein sequence ID" value="GLV57894.1"/>
    <property type="molecule type" value="Genomic_DNA"/>
</dbReference>
<feature type="compositionally biased region" description="Basic residues" evidence="1">
    <location>
        <begin position="42"/>
        <end position="53"/>
    </location>
</feature>
<evidence type="ECO:0000256" key="1">
    <source>
        <dbReference type="SAM" id="MobiDB-lite"/>
    </source>
</evidence>
<keyword evidence="4" id="KW-1185">Reference proteome</keyword>
<name>A0ABQ6FW03_9CHLR</name>
<feature type="compositionally biased region" description="Polar residues" evidence="1">
    <location>
        <begin position="69"/>
        <end position="86"/>
    </location>
</feature>
<proteinExistence type="predicted"/>
<keyword evidence="2" id="KW-1133">Transmembrane helix</keyword>
<gene>
    <name evidence="3" type="ORF">KDH_47290</name>
</gene>
<dbReference type="RefSeq" id="WP_338253943.1">
    <property type="nucleotide sequence ID" value="NZ_BSRI01000002.1"/>
</dbReference>
<reference evidence="3 4" key="1">
    <citation type="submission" date="2023-02" db="EMBL/GenBank/DDBJ databases">
        <title>Dictyobacter halimunensis sp. nov., a new member of the class Ktedonobacteria from forest soil in a geothermal area.</title>
        <authorList>
            <person name="Rachmania M.K."/>
            <person name="Ningsih F."/>
            <person name="Sakai Y."/>
            <person name="Yabe S."/>
            <person name="Yokota A."/>
            <person name="Sjamsuridzal W."/>
        </authorList>
    </citation>
    <scope>NUCLEOTIDE SEQUENCE [LARGE SCALE GENOMIC DNA]</scope>
    <source>
        <strain evidence="3 4">S3.2.2.5</strain>
    </source>
</reference>
<evidence type="ECO:0000313" key="3">
    <source>
        <dbReference type="EMBL" id="GLV57894.1"/>
    </source>
</evidence>
<feature type="transmembrane region" description="Helical" evidence="2">
    <location>
        <begin position="148"/>
        <end position="169"/>
    </location>
</feature>
<evidence type="ECO:0000256" key="2">
    <source>
        <dbReference type="SAM" id="Phobius"/>
    </source>
</evidence>
<protein>
    <submittedName>
        <fullName evidence="3">Uncharacterized protein</fullName>
    </submittedName>
</protein>
<sequence length="174" mass="19304">MADNNTSGGKKGPGKQNTSGIQNAPASAVNNNLTPSAARPTGKPRKGHQHRGARPAVGGTAVPGARSMQPRQISESSNPQQQQYDSYNRDMRRRMERMGYDNDEDRAQTAQSQRQKRVERIKQRRQQQLAHVKRNLPGGKIDTSPRRVYWMIAGVAALIILLIIAFAVWRATGH</sequence>
<dbReference type="Proteomes" id="UP001344906">
    <property type="component" value="Unassembled WGS sequence"/>
</dbReference>